<protein>
    <recommendedName>
        <fullName evidence="9">GTPase Obg</fullName>
        <ecNumber evidence="9">3.6.5.-</ecNumber>
    </recommendedName>
    <alternativeName>
        <fullName evidence="9">GTP-binding protein Obg</fullName>
    </alternativeName>
</protein>
<evidence type="ECO:0000256" key="9">
    <source>
        <dbReference type="HAMAP-Rule" id="MF_01454"/>
    </source>
</evidence>
<comment type="subunit">
    <text evidence="9">Monomer.</text>
</comment>
<dbReference type="Pfam" id="PF01018">
    <property type="entry name" value="GTP1_OBG"/>
    <property type="match status" value="1"/>
</dbReference>
<dbReference type="InterPro" id="IPR006073">
    <property type="entry name" value="GTP-bd"/>
</dbReference>
<dbReference type="FunFam" id="2.70.210.12:FF:000001">
    <property type="entry name" value="GTPase Obg"/>
    <property type="match status" value="1"/>
</dbReference>
<dbReference type="Gene3D" id="2.70.210.12">
    <property type="entry name" value="GTP1/OBG domain"/>
    <property type="match status" value="1"/>
</dbReference>
<dbReference type="GO" id="GO:0003924">
    <property type="term" value="F:GTPase activity"/>
    <property type="evidence" value="ECO:0007669"/>
    <property type="project" value="UniProtKB-UniRule"/>
</dbReference>
<evidence type="ECO:0000256" key="8">
    <source>
        <dbReference type="ARBA" id="ARBA00023134"/>
    </source>
</evidence>
<dbReference type="NCBIfam" id="TIGR03595">
    <property type="entry name" value="Obg_CgtA_exten"/>
    <property type="match status" value="1"/>
</dbReference>
<comment type="similarity">
    <text evidence="2 9">Belongs to the TRAFAC class OBG-HflX-like GTPase superfamily. OBG GTPase family.</text>
</comment>
<dbReference type="InterPro" id="IPR006074">
    <property type="entry name" value="GTP1-OBG_CS"/>
</dbReference>
<feature type="binding site" evidence="9">
    <location>
        <begin position="215"/>
        <end position="218"/>
    </location>
    <ligand>
        <name>GTP</name>
        <dbReference type="ChEBI" id="CHEBI:37565"/>
    </ligand>
</feature>
<evidence type="ECO:0000256" key="7">
    <source>
        <dbReference type="ARBA" id="ARBA00022842"/>
    </source>
</evidence>
<dbReference type="NCBIfam" id="NF008955">
    <property type="entry name" value="PRK12297.1"/>
    <property type="match status" value="1"/>
</dbReference>
<dbReference type="NCBIfam" id="NF008956">
    <property type="entry name" value="PRK12299.1"/>
    <property type="match status" value="1"/>
</dbReference>
<name>A0A8B3FM37_9ACTN</name>
<dbReference type="PROSITE" id="PS51881">
    <property type="entry name" value="OCT"/>
    <property type="match status" value="1"/>
</dbReference>
<dbReference type="PRINTS" id="PR00326">
    <property type="entry name" value="GTP1OBG"/>
</dbReference>
<evidence type="ECO:0000256" key="3">
    <source>
        <dbReference type="ARBA" id="ARBA00022490"/>
    </source>
</evidence>
<dbReference type="InterPro" id="IPR036346">
    <property type="entry name" value="GTP-bd_prot_GTP1/OBG_C_sf"/>
</dbReference>
<feature type="binding site" evidence="9">
    <location>
        <begin position="194"/>
        <end position="198"/>
    </location>
    <ligand>
        <name>GTP</name>
        <dbReference type="ChEBI" id="CHEBI:37565"/>
    </ligand>
</feature>
<reference evidence="14 15" key="1">
    <citation type="submission" date="2018-10" db="EMBL/GenBank/DDBJ databases">
        <title>Propionibacterium australiense Genome Sequencing and Assembly.</title>
        <authorList>
            <person name="Bernier A.-M."/>
            <person name="Bernard K."/>
        </authorList>
    </citation>
    <scope>NUCLEOTIDE SEQUENCE [LARGE SCALE GENOMIC DNA]</scope>
    <source>
        <strain evidence="14 15">NML98A078</strain>
    </source>
</reference>
<dbReference type="OrthoDB" id="9807318at2"/>
<keyword evidence="7 9" id="KW-0460">Magnesium</keyword>
<comment type="subcellular location">
    <subcellularLocation>
        <location evidence="9">Cytoplasm</location>
    </subcellularLocation>
</comment>
<feature type="binding site" evidence="9">
    <location>
        <begin position="169"/>
        <end position="176"/>
    </location>
    <ligand>
        <name>GTP</name>
        <dbReference type="ChEBI" id="CHEBI:37565"/>
    </ligand>
</feature>
<feature type="binding site" evidence="9">
    <location>
        <begin position="314"/>
        <end position="316"/>
    </location>
    <ligand>
        <name>GTP</name>
        <dbReference type="ChEBI" id="CHEBI:37565"/>
    </ligand>
</feature>
<organism evidence="14 15">
    <name type="scientific">Propionibacterium australiense</name>
    <dbReference type="NCBI Taxonomy" id="119981"/>
    <lineage>
        <taxon>Bacteria</taxon>
        <taxon>Bacillati</taxon>
        <taxon>Actinomycetota</taxon>
        <taxon>Actinomycetes</taxon>
        <taxon>Propionibacteriales</taxon>
        <taxon>Propionibacteriaceae</taxon>
        <taxon>Propionibacterium</taxon>
    </lineage>
</organism>
<dbReference type="GO" id="GO:0000287">
    <property type="term" value="F:magnesium ion binding"/>
    <property type="evidence" value="ECO:0007669"/>
    <property type="project" value="InterPro"/>
</dbReference>
<dbReference type="RefSeq" id="WP_121587836.1">
    <property type="nucleotide sequence ID" value="NZ_LR134442.1"/>
</dbReference>
<keyword evidence="6 9" id="KW-0378">Hydrolase</keyword>
<dbReference type="InterPro" id="IPR027417">
    <property type="entry name" value="P-loop_NTPase"/>
</dbReference>
<proteinExistence type="inferred from homology"/>
<evidence type="ECO:0000256" key="2">
    <source>
        <dbReference type="ARBA" id="ARBA00007699"/>
    </source>
</evidence>
<dbReference type="PROSITE" id="PS00905">
    <property type="entry name" value="GTP1_OBG"/>
    <property type="match status" value="1"/>
</dbReference>
<dbReference type="InterPro" id="IPR014100">
    <property type="entry name" value="GTP-bd_Obg/CgtA"/>
</dbReference>
<feature type="domain" description="Obg" evidence="13">
    <location>
        <begin position="4"/>
        <end position="162"/>
    </location>
</feature>
<evidence type="ECO:0000259" key="12">
    <source>
        <dbReference type="PROSITE" id="PS51881"/>
    </source>
</evidence>
<dbReference type="CDD" id="cd01898">
    <property type="entry name" value="Obg"/>
    <property type="match status" value="1"/>
</dbReference>
<keyword evidence="3 9" id="KW-0963">Cytoplasm</keyword>
<dbReference type="PROSITE" id="PS51883">
    <property type="entry name" value="OBG"/>
    <property type="match status" value="1"/>
</dbReference>
<dbReference type="InterPro" id="IPR036726">
    <property type="entry name" value="GTP1_OBG_dom_sf"/>
</dbReference>
<dbReference type="SUPFAM" id="SSF102741">
    <property type="entry name" value="Obg GTP-binding protein C-terminal domain"/>
    <property type="match status" value="1"/>
</dbReference>
<dbReference type="GO" id="GO:0005737">
    <property type="term" value="C:cytoplasm"/>
    <property type="evidence" value="ECO:0007669"/>
    <property type="project" value="UniProtKB-SubCell"/>
</dbReference>
<dbReference type="EMBL" id="RCIW01000001">
    <property type="protein sequence ID" value="RLP13037.1"/>
    <property type="molecule type" value="Genomic_DNA"/>
</dbReference>
<keyword evidence="8 9" id="KW-0342">GTP-binding</keyword>
<comment type="caution">
    <text evidence="14">The sequence shown here is derived from an EMBL/GenBank/DDBJ whole genome shotgun (WGS) entry which is preliminary data.</text>
</comment>
<dbReference type="Pfam" id="PF01926">
    <property type="entry name" value="MMR_HSR1"/>
    <property type="match status" value="1"/>
</dbReference>
<keyword evidence="5 9" id="KW-0547">Nucleotide-binding</keyword>
<sequence>MAIPSFVDRVQLVVCAGNGGNGCASVHREKFKPLGGPDGGNGGRGGSVIVRVDPQMNSLVDYHRQSQRRATNGQPGMGEHRSGANGQDVVLPVPEGTVVSDADTGEVLADLTGGLSECVVAEGGRGGLGNEALASRTRKAPGFALLGEEGEQRTICLELKVIADVGLVGFPSAGKSSIIGAISSAKPRIADYPFTTLVPNLGVVKAGDHSYTVADVPGLIPGASRGKGLGHDFLRHIERCQAIVHVIDAATYEPGRDPLSDLDAIEAELAAHGGLEDRPRIVVINKIDVPDGRAIADMARPDLEARGLRVIETSVKTGEGLQELVFTMSELVRQRQRERAEAPVPRTVIRPRTVADTEGFTIKRQGDGEGGFVWRVRGAKPERWVRQTDFSNDEAVGYLADRLNRLGVEDELLAAGAQPHDAVAIGAGEHPVIFDFAPQVEVGAEILAPRGEDQRLNRPRGAVRRRRERDAAYRAEREALMGEDRGADWRQVRDARLDEVRAVSAHEADGDVEVEWVEGDPYRDASSGTGQGHV</sequence>
<evidence type="ECO:0000313" key="15">
    <source>
        <dbReference type="Proteomes" id="UP000279336"/>
    </source>
</evidence>
<dbReference type="NCBIfam" id="NF008954">
    <property type="entry name" value="PRK12296.1"/>
    <property type="match status" value="1"/>
</dbReference>
<dbReference type="Proteomes" id="UP000279336">
    <property type="component" value="Unassembled WGS sequence"/>
</dbReference>
<evidence type="ECO:0000259" key="11">
    <source>
        <dbReference type="PROSITE" id="PS51710"/>
    </source>
</evidence>
<feature type="domain" description="OCT" evidence="12">
    <location>
        <begin position="352"/>
        <end position="438"/>
    </location>
</feature>
<evidence type="ECO:0000256" key="5">
    <source>
        <dbReference type="ARBA" id="ARBA00022741"/>
    </source>
</evidence>
<evidence type="ECO:0000256" key="4">
    <source>
        <dbReference type="ARBA" id="ARBA00022723"/>
    </source>
</evidence>
<feature type="binding site" evidence="9">
    <location>
        <position position="196"/>
    </location>
    <ligand>
        <name>Mg(2+)</name>
        <dbReference type="ChEBI" id="CHEBI:18420"/>
    </ligand>
</feature>
<feature type="domain" description="OBG-type G" evidence="11">
    <location>
        <begin position="163"/>
        <end position="333"/>
    </location>
</feature>
<accession>A0A8B3FM37</accession>
<dbReference type="InterPro" id="IPR045086">
    <property type="entry name" value="OBG_GTPase"/>
</dbReference>
<feature type="binding site" evidence="9">
    <location>
        <position position="176"/>
    </location>
    <ligand>
        <name>Mg(2+)</name>
        <dbReference type="ChEBI" id="CHEBI:18420"/>
    </ligand>
</feature>
<dbReference type="GO" id="GO:0042254">
    <property type="term" value="P:ribosome biogenesis"/>
    <property type="evidence" value="ECO:0007669"/>
    <property type="project" value="UniProtKB-UniRule"/>
</dbReference>
<feature type="binding site" evidence="9">
    <location>
        <begin position="285"/>
        <end position="288"/>
    </location>
    <ligand>
        <name>GTP</name>
        <dbReference type="ChEBI" id="CHEBI:37565"/>
    </ligand>
</feature>
<dbReference type="EC" id="3.6.5.-" evidence="9"/>
<evidence type="ECO:0000256" key="1">
    <source>
        <dbReference type="ARBA" id="ARBA00001946"/>
    </source>
</evidence>
<dbReference type="PANTHER" id="PTHR11702:SF31">
    <property type="entry name" value="MITOCHONDRIAL RIBOSOME-ASSOCIATED GTPASE 2"/>
    <property type="match status" value="1"/>
</dbReference>
<dbReference type="Pfam" id="PF09269">
    <property type="entry name" value="DUF1967"/>
    <property type="match status" value="1"/>
</dbReference>
<dbReference type="InterPro" id="IPR015349">
    <property type="entry name" value="OCT_dom"/>
</dbReference>
<dbReference type="Gene3D" id="3.40.50.300">
    <property type="entry name" value="P-loop containing nucleotide triphosphate hydrolases"/>
    <property type="match status" value="1"/>
</dbReference>
<comment type="function">
    <text evidence="9">An essential GTPase which binds GTP, GDP and possibly (p)ppGpp with moderate affinity, with high nucleotide exchange rates and a fairly low GTP hydrolysis rate. Plays a role in control of the cell cycle, stress response, ribosome biogenesis and in those bacteria that undergo differentiation, in morphogenesis control.</text>
</comment>
<dbReference type="HAMAP" id="MF_01454">
    <property type="entry name" value="GTPase_Obg"/>
    <property type="match status" value="1"/>
</dbReference>
<dbReference type="InterPro" id="IPR031167">
    <property type="entry name" value="G_OBG"/>
</dbReference>
<comment type="cofactor">
    <cofactor evidence="1 9">
        <name>Mg(2+)</name>
        <dbReference type="ChEBI" id="CHEBI:18420"/>
    </cofactor>
</comment>
<dbReference type="SUPFAM" id="SSF82051">
    <property type="entry name" value="Obg GTP-binding protein N-terminal domain"/>
    <property type="match status" value="1"/>
</dbReference>
<evidence type="ECO:0000313" key="14">
    <source>
        <dbReference type="EMBL" id="RLP13037.1"/>
    </source>
</evidence>
<feature type="region of interest" description="Disordered" evidence="10">
    <location>
        <begin position="64"/>
        <end position="89"/>
    </location>
</feature>
<gene>
    <name evidence="14" type="primary">obgE</name>
    <name evidence="9" type="synonym">obg</name>
    <name evidence="14" type="ORF">D7U36_01010</name>
</gene>
<dbReference type="GO" id="GO:0005525">
    <property type="term" value="F:GTP binding"/>
    <property type="evidence" value="ECO:0007669"/>
    <property type="project" value="UniProtKB-UniRule"/>
</dbReference>
<dbReference type="InterPro" id="IPR006169">
    <property type="entry name" value="GTP1_OBG_dom"/>
</dbReference>
<keyword evidence="4 9" id="KW-0479">Metal-binding</keyword>
<dbReference type="Gene3D" id="3.30.300.350">
    <property type="entry name" value="GTP-binding protein OBG, C-terminal domain"/>
    <property type="match status" value="1"/>
</dbReference>
<dbReference type="PROSITE" id="PS51710">
    <property type="entry name" value="G_OBG"/>
    <property type="match status" value="1"/>
</dbReference>
<dbReference type="SUPFAM" id="SSF52540">
    <property type="entry name" value="P-loop containing nucleoside triphosphate hydrolases"/>
    <property type="match status" value="1"/>
</dbReference>
<evidence type="ECO:0000256" key="10">
    <source>
        <dbReference type="SAM" id="MobiDB-lite"/>
    </source>
</evidence>
<evidence type="ECO:0000259" key="13">
    <source>
        <dbReference type="PROSITE" id="PS51883"/>
    </source>
</evidence>
<dbReference type="PANTHER" id="PTHR11702">
    <property type="entry name" value="DEVELOPMENTALLY REGULATED GTP-BINDING PROTEIN-RELATED"/>
    <property type="match status" value="1"/>
</dbReference>
<evidence type="ECO:0000256" key="6">
    <source>
        <dbReference type="ARBA" id="ARBA00022801"/>
    </source>
</evidence>
<dbReference type="AlphaFoldDB" id="A0A8B3FM37"/>
<dbReference type="NCBIfam" id="TIGR02729">
    <property type="entry name" value="Obg_CgtA"/>
    <property type="match status" value="1"/>
</dbReference>